<comment type="caution">
    <text evidence="1">The sequence shown here is derived from an EMBL/GenBank/DDBJ whole genome shotgun (WGS) entry which is preliminary data.</text>
</comment>
<dbReference type="Proteomes" id="UP001060085">
    <property type="component" value="Linkage Group LG01"/>
</dbReference>
<sequence length="980" mass="110449">MGRMEGGGGEREIAPSSPAAAAGEEKIFVSVRLRPLNEKEILRRDVSDWECINDTTIIYKNPNLSVSERSMYPTAYSFDRVFRTDSSTRQVYEEGAKEVALSVVSGINSTVFAYGQTSSGKTYTMTGITEYTIADIYGYIQKHKEREFIMRFSAMEIYNECVRDLLCMDSTPLRLLDDPERGTTVEKLTEEVIKDWNHVIQLLSVCEAQRQNGETALNEMSSRSHQIIRLTIESSAREFLGKDNSSTLTASVNFVDLAGSERASQSLSAGTRLKEGCHINRSLLTLGTVIRKLSKGKNGHIPFRDSKLTRILQSSLGGNARTAIICTMSPARSHVEQSRNTLLFASCAKEVTTNAQVNVVMSDKALVKHLQRELARLESELRSPGSSFSDYTSVIRQKDHQIEQLEKEIKDLILQRDIAQSQLKDLLRLLGDDGNSLMQVGLGHYPNLRVHDSPENENRIPDTASLADSPAFSRHSRSSSEDNFIRVPDFEDNSQQDTSPGLLATFSNLTETESYQGWADMEKRSNSTSDDLCKEVRCIETESEPAVSIPNSFSPICYINEKATESLQFPLDKEKRPASPPLKEEQESGSLLLEEHREHASPAIKEEKQLASTPVKEEKELHCIHYFEFSAKSSPSQDLTEDASEPRNMKLSKSRSCKASLMTTQTSSQFNEKEYNENTPPNGSEREFAARPKGLDRKPSLLKFDSAVERLASKDSHPSAGDTADTELQASAIESLSNENISSTDLSTTETKDILELHHENEVHETPREQDEQKVVPSLKSVKDVGLDPIEDEFKTLTNWPSEFKKLQREIIDLWDSCYVSLVHRTYFFLVFQGDSADAIYLEVELRRLNFLKDTFSRGEKTLVNGRTVSLASSMKALRQERRMLSKQMLKKLTEQERESLFLKWNIGLNSKLRRLQLAHRVWSDTEDMNHIVDSAFVVAKLVGLIEPGKKTPKEMFGLNFTPRSASRTYSFKRSLISIL</sequence>
<protein>
    <submittedName>
        <fullName evidence="1">Uncharacterized protein</fullName>
    </submittedName>
</protein>
<keyword evidence="2" id="KW-1185">Reference proteome</keyword>
<gene>
    <name evidence="1" type="ORF">M9H77_05337</name>
</gene>
<organism evidence="1 2">
    <name type="scientific">Catharanthus roseus</name>
    <name type="common">Madagascar periwinkle</name>
    <name type="synonym">Vinca rosea</name>
    <dbReference type="NCBI Taxonomy" id="4058"/>
    <lineage>
        <taxon>Eukaryota</taxon>
        <taxon>Viridiplantae</taxon>
        <taxon>Streptophyta</taxon>
        <taxon>Embryophyta</taxon>
        <taxon>Tracheophyta</taxon>
        <taxon>Spermatophyta</taxon>
        <taxon>Magnoliopsida</taxon>
        <taxon>eudicotyledons</taxon>
        <taxon>Gunneridae</taxon>
        <taxon>Pentapetalae</taxon>
        <taxon>asterids</taxon>
        <taxon>lamiids</taxon>
        <taxon>Gentianales</taxon>
        <taxon>Apocynaceae</taxon>
        <taxon>Rauvolfioideae</taxon>
        <taxon>Vinceae</taxon>
        <taxon>Catharanthinae</taxon>
        <taxon>Catharanthus</taxon>
    </lineage>
</organism>
<name>A0ACC0CGM3_CATRO</name>
<evidence type="ECO:0000313" key="1">
    <source>
        <dbReference type="EMBL" id="KAI5684109.1"/>
    </source>
</evidence>
<accession>A0ACC0CGM3</accession>
<dbReference type="EMBL" id="CM044701">
    <property type="protein sequence ID" value="KAI5684109.1"/>
    <property type="molecule type" value="Genomic_DNA"/>
</dbReference>
<reference evidence="2" key="1">
    <citation type="journal article" date="2023" name="Nat. Plants">
        <title>Single-cell RNA sequencing provides a high-resolution roadmap for understanding the multicellular compartmentation of specialized metabolism.</title>
        <authorList>
            <person name="Sun S."/>
            <person name="Shen X."/>
            <person name="Li Y."/>
            <person name="Li Y."/>
            <person name="Wang S."/>
            <person name="Li R."/>
            <person name="Zhang H."/>
            <person name="Shen G."/>
            <person name="Guo B."/>
            <person name="Wei J."/>
            <person name="Xu J."/>
            <person name="St-Pierre B."/>
            <person name="Chen S."/>
            <person name="Sun C."/>
        </authorList>
    </citation>
    <scope>NUCLEOTIDE SEQUENCE [LARGE SCALE GENOMIC DNA]</scope>
</reference>
<proteinExistence type="predicted"/>
<evidence type="ECO:0000313" key="2">
    <source>
        <dbReference type="Proteomes" id="UP001060085"/>
    </source>
</evidence>